<dbReference type="OrthoDB" id="1046782at2759"/>
<dbReference type="SUPFAM" id="SSF51126">
    <property type="entry name" value="Pectin lyase-like"/>
    <property type="match status" value="2"/>
</dbReference>
<dbReference type="InterPro" id="IPR012334">
    <property type="entry name" value="Pectin_lyas_fold"/>
</dbReference>
<protein>
    <submittedName>
        <fullName evidence="2">Pectin lyase-like protein</fullName>
    </submittedName>
</protein>
<feature type="domain" description="Rhamnogalacturonase A/B/Epimerase-like pectate lyase" evidence="1">
    <location>
        <begin position="22"/>
        <end position="236"/>
    </location>
</feature>
<keyword evidence="2" id="KW-0456">Lyase</keyword>
<dbReference type="Gene3D" id="2.160.20.10">
    <property type="entry name" value="Single-stranded right-handed beta-helix, Pectin lyase-like"/>
    <property type="match status" value="2"/>
</dbReference>
<name>A0A3D8QFZ4_9HELO</name>
<organism evidence="2 3">
    <name type="scientific">Coleophoma cylindrospora</name>
    <dbReference type="NCBI Taxonomy" id="1849047"/>
    <lineage>
        <taxon>Eukaryota</taxon>
        <taxon>Fungi</taxon>
        <taxon>Dikarya</taxon>
        <taxon>Ascomycota</taxon>
        <taxon>Pezizomycotina</taxon>
        <taxon>Leotiomycetes</taxon>
        <taxon>Helotiales</taxon>
        <taxon>Dermateaceae</taxon>
        <taxon>Coleophoma</taxon>
    </lineage>
</organism>
<dbReference type="AlphaFoldDB" id="A0A3D8QFZ4"/>
<dbReference type="InterPro" id="IPR011050">
    <property type="entry name" value="Pectin_lyase_fold/virulence"/>
</dbReference>
<evidence type="ECO:0000313" key="2">
    <source>
        <dbReference type="EMBL" id="RDW60709.1"/>
    </source>
</evidence>
<keyword evidence="3" id="KW-1185">Reference proteome</keyword>
<sequence>MHPISHSSQVYRDVTDTRFAGGAKGDGVTDDTAAINAAIAYGGNCGLDCLSSSLKGTLIYFPPGTYLISTPIEAYYYTQLVGNPNDLPIIKTTPAFIGLGAIESDVYTADGEWYINQSNFYRQVRNFIIDITDTTTASAAGLHWQVAQATSLTNCYIYASESAGTTAMGMFTENGSSGFMGDTFFSGGAYGLYGGNQQYTVRGFEFISQTTAGICLLWDWGWTWSQLLISDTPIGILLINPSDATGQQAGSIYVLDSYFDGVGEAIHANALPATILESSVITLDNIGTTGVTTMVGFSDGTALAIPNTGVDFLIIGNIEADGSDYGMYTVGVNAPDSSLTGSKVQFRDSYFFKSRPQYEDLSVDDIINVKDLGAKGDGVTDDTSAIGAALSQATTSNLIYFPAGSYIITLPILKSESVMLTWALLLETLQIDAGTRITGEVWSQLVASGDYFADMANPQVMLMVGGEGSIGTVEISDMLFTSIGALPGLIMVEWNMAAETQGSVGLWDSHFRVGGATGTKMQVAECPLGEAIQDGCIAATMMLHVTSGSSGYFENMWAWVADHDLDDALNTQISVAVARGILVESQGPTWFLGTASEHSILYQYNFFNSLNTFAGMIQTESPYFQYMTATESPGVFNSSVGLFSNDPVFPDSTCTADDLLCNFSWAVMIFETTNLTIAGAGLYSWYDNYDQSVCVDAQNCQQRLVDNQGSNDQLYIFNLVTIGAVEMLSDTATGTIIYAANNTQAIGHPFWSILGAYLDDFSTEITSCDDDDETADCDTEPDCDVTLSFDTMEALAAAAGSFPDICTDYYALGVLGSLLDAALANYSAANSGYDSVFGDYVQYTKEMVPAALTAFMADGTSSNPSGGAGNKYFSCKFVETAGGGSDTISYDTCPIPQSQYDYVDAYTMTYTLKDSDGFFSELSSTYGINESWVEFSTVRHYTPCTASNVGAGGGRNLDKRCTPIDIYDVGIPVSSGNIVVSNPKDIITSALPTIGTLQNTIIARQMDLSTSKWYGASDDILQTISMPVFLIVQAVQSMAEVKKVGEQEAADKKRALILEILGIVFAFIPFLDDLAPAIEGLDGVFEILAAAGNTALAIQGIIADPSSAPMEILGALTAGGARNEKDFEDMATARRGISTDDLTKIGTTFEKMDSDFQAIIKRDCKL</sequence>
<feature type="domain" description="Rhamnogalacturonase A/B/Epimerase-like pectate lyase" evidence="1">
    <location>
        <begin position="366"/>
        <end position="419"/>
    </location>
</feature>
<dbReference type="GO" id="GO:0004650">
    <property type="term" value="F:polygalacturonase activity"/>
    <property type="evidence" value="ECO:0007669"/>
    <property type="project" value="InterPro"/>
</dbReference>
<evidence type="ECO:0000259" key="1">
    <source>
        <dbReference type="Pfam" id="PF12708"/>
    </source>
</evidence>
<dbReference type="EMBL" id="PDLM01000015">
    <property type="protein sequence ID" value="RDW60709.1"/>
    <property type="molecule type" value="Genomic_DNA"/>
</dbReference>
<proteinExistence type="predicted"/>
<dbReference type="Proteomes" id="UP000256645">
    <property type="component" value="Unassembled WGS sequence"/>
</dbReference>
<accession>A0A3D8QFZ4</accession>
<comment type="caution">
    <text evidence="2">The sequence shown here is derived from an EMBL/GenBank/DDBJ whole genome shotgun (WGS) entry which is preliminary data.</text>
</comment>
<dbReference type="InterPro" id="IPR039279">
    <property type="entry name" value="QRT3-like"/>
</dbReference>
<dbReference type="InterPro" id="IPR024535">
    <property type="entry name" value="RHGA/B-epi-like_pectate_lyase"/>
</dbReference>
<dbReference type="STRING" id="1849047.A0A3D8QFZ4"/>
<dbReference type="Pfam" id="PF12708">
    <property type="entry name" value="Pect-lyase_RHGA_epim"/>
    <property type="match status" value="2"/>
</dbReference>
<dbReference type="CDD" id="cd23668">
    <property type="entry name" value="GH55_beta13glucanase-like"/>
    <property type="match status" value="1"/>
</dbReference>
<dbReference type="GO" id="GO:0016829">
    <property type="term" value="F:lyase activity"/>
    <property type="evidence" value="ECO:0007669"/>
    <property type="project" value="UniProtKB-KW"/>
</dbReference>
<reference evidence="2 3" key="1">
    <citation type="journal article" date="2018" name="IMA Fungus">
        <title>IMA Genome-F 9: Draft genome sequence of Annulohypoxylon stygium, Aspergillus mulundensis, Berkeleyomyces basicola (syn. Thielaviopsis basicola), Ceratocystis smalleyi, two Cercospora beticola strains, Coleophoma cylindrospora, Fusarium fracticaudum, Phialophora cf. hyalina, and Morchella septimelata.</title>
        <authorList>
            <person name="Wingfield B.D."/>
            <person name="Bills G.F."/>
            <person name="Dong Y."/>
            <person name="Huang W."/>
            <person name="Nel W.J."/>
            <person name="Swalarsk-Parry B.S."/>
            <person name="Vaghefi N."/>
            <person name="Wilken P.M."/>
            <person name="An Z."/>
            <person name="de Beer Z.W."/>
            <person name="De Vos L."/>
            <person name="Chen L."/>
            <person name="Duong T.A."/>
            <person name="Gao Y."/>
            <person name="Hammerbacher A."/>
            <person name="Kikkert J.R."/>
            <person name="Li Y."/>
            <person name="Li H."/>
            <person name="Li K."/>
            <person name="Li Q."/>
            <person name="Liu X."/>
            <person name="Ma X."/>
            <person name="Naidoo K."/>
            <person name="Pethybridge S.J."/>
            <person name="Sun J."/>
            <person name="Steenkamp E.T."/>
            <person name="van der Nest M.A."/>
            <person name="van Wyk S."/>
            <person name="Wingfield M.J."/>
            <person name="Xiong C."/>
            <person name="Yue Q."/>
            <person name="Zhang X."/>
        </authorList>
    </citation>
    <scope>NUCLEOTIDE SEQUENCE [LARGE SCALE GENOMIC DNA]</scope>
    <source>
        <strain evidence="2 3">BP6252</strain>
    </source>
</reference>
<dbReference type="PANTHER" id="PTHR33928:SF2">
    <property type="entry name" value="PECTATE LYASE SUPERFAMILY PROTEIN DOMAIN-CONTAINING PROTEIN-RELATED"/>
    <property type="match status" value="1"/>
</dbReference>
<gene>
    <name evidence="2" type="ORF">BP6252_12092</name>
</gene>
<evidence type="ECO:0000313" key="3">
    <source>
        <dbReference type="Proteomes" id="UP000256645"/>
    </source>
</evidence>
<dbReference type="PANTHER" id="PTHR33928">
    <property type="entry name" value="POLYGALACTURONASE QRT3"/>
    <property type="match status" value="1"/>
</dbReference>